<feature type="domain" description="Solute-binding protein family 5" evidence="4">
    <location>
        <begin position="68"/>
        <end position="417"/>
    </location>
</feature>
<dbReference type="PANTHER" id="PTHR30290:SF9">
    <property type="entry name" value="OLIGOPEPTIDE-BINDING PROTEIN APPA"/>
    <property type="match status" value="1"/>
</dbReference>
<name>A0ABX9KJ37_9FUSO</name>
<dbReference type="PANTHER" id="PTHR30290">
    <property type="entry name" value="PERIPLASMIC BINDING COMPONENT OF ABC TRANSPORTER"/>
    <property type="match status" value="1"/>
</dbReference>
<dbReference type="RefSeq" id="WP_114641650.1">
    <property type="nucleotide sequence ID" value="NZ_JAACIO010000005.1"/>
</dbReference>
<dbReference type="PROSITE" id="PS51257">
    <property type="entry name" value="PROKAR_LIPOPROTEIN"/>
    <property type="match status" value="1"/>
</dbReference>
<keyword evidence="6" id="KW-1185">Reference proteome</keyword>
<evidence type="ECO:0000313" key="6">
    <source>
        <dbReference type="Proteomes" id="UP000263486"/>
    </source>
</evidence>
<organism evidence="5 6">
    <name type="scientific">Psychrilyobacter piezotolerans</name>
    <dbReference type="NCBI Taxonomy" id="2293438"/>
    <lineage>
        <taxon>Bacteria</taxon>
        <taxon>Fusobacteriati</taxon>
        <taxon>Fusobacteriota</taxon>
        <taxon>Fusobacteriia</taxon>
        <taxon>Fusobacteriales</taxon>
        <taxon>Fusobacteriaceae</taxon>
        <taxon>Psychrilyobacter</taxon>
    </lineage>
</organism>
<dbReference type="Pfam" id="PF00496">
    <property type="entry name" value="SBP_bac_5"/>
    <property type="match status" value="1"/>
</dbReference>
<evidence type="ECO:0000313" key="5">
    <source>
        <dbReference type="EMBL" id="REI42272.1"/>
    </source>
</evidence>
<keyword evidence="3" id="KW-0732">Signal</keyword>
<proteinExistence type="inferred from homology"/>
<evidence type="ECO:0000256" key="2">
    <source>
        <dbReference type="ARBA" id="ARBA00022448"/>
    </source>
</evidence>
<keyword evidence="2" id="KW-0813">Transport</keyword>
<accession>A0ABX9KJ37</accession>
<evidence type="ECO:0000256" key="3">
    <source>
        <dbReference type="ARBA" id="ARBA00022729"/>
    </source>
</evidence>
<dbReference type="SUPFAM" id="SSF53850">
    <property type="entry name" value="Periplasmic binding protein-like II"/>
    <property type="match status" value="1"/>
</dbReference>
<evidence type="ECO:0000259" key="4">
    <source>
        <dbReference type="Pfam" id="PF00496"/>
    </source>
</evidence>
<dbReference type="EMBL" id="QUAJ01000005">
    <property type="protein sequence ID" value="REI42272.1"/>
    <property type="molecule type" value="Genomic_DNA"/>
</dbReference>
<dbReference type="Gene3D" id="3.10.105.10">
    <property type="entry name" value="Dipeptide-binding Protein, Domain 3"/>
    <property type="match status" value="1"/>
</dbReference>
<dbReference type="Gene3D" id="3.90.76.10">
    <property type="entry name" value="Dipeptide-binding Protein, Domain 1"/>
    <property type="match status" value="1"/>
</dbReference>
<comment type="caution">
    <text evidence="5">The sequence shown here is derived from an EMBL/GenBank/DDBJ whole genome shotgun (WGS) entry which is preliminary data.</text>
</comment>
<dbReference type="InterPro" id="IPR000914">
    <property type="entry name" value="SBP_5_dom"/>
</dbReference>
<dbReference type="InterPro" id="IPR039424">
    <property type="entry name" value="SBP_5"/>
</dbReference>
<protein>
    <submittedName>
        <fullName evidence="5">Glutathione ABC transporter substrate-binding protein</fullName>
    </submittedName>
</protein>
<comment type="similarity">
    <text evidence="1">Belongs to the bacterial solute-binding protein 5 family.</text>
</comment>
<gene>
    <name evidence="5" type="ORF">DYH56_04425</name>
</gene>
<sequence length="500" mass="55831">MKKILICLMGLFLLMGCGKEKEADTATLIVAQGADPKTLDPEVYNDVPSLAVAKQIYSTLVTTNEKNEIIPSLAESWEQLTETEWVFYLRKGVKFHNGEEMTAEDVKFSLERMLEMPSSKMMIEAVNKVEITDKYTVKVFMNNSFSPFLFNLTHPLCSILNKEYTLKLGKEFGQNPMGTGPFKFVNWSKGDFITLAGFNDYFEGAPLIQKVIFRAIPENTNRVIGLETGEIDIAYGIAPVDMTTVENNEKLELIVTPSLSTEYVGINVEKAPFTDKRVREAIGYAINKKDIVDVTLYGKGIVADTFVSPNVYGSNQDIHNYNFNPEKAKKLLKEAGIAKGTRINIWVNENPLRTQSAQIIQANLKDVGIDASIDILEWGTYIQKTGNGEHQLMIIGWNAGTGDADNALYPLFHSASKGGAGNRSFYANEKVDNLIESSRIKTGEERKNLLMETQTVIMEDAPVIPLFYKNNIVGINKNIKDFVVKGSGHHILKDIKKLNN</sequence>
<dbReference type="PIRSF" id="PIRSF002741">
    <property type="entry name" value="MppA"/>
    <property type="match status" value="1"/>
</dbReference>
<reference evidence="5 6" key="1">
    <citation type="submission" date="2018-08" db="EMBL/GenBank/DDBJ databases">
        <title>Draft genome sequence of Psychrilyobacter sp. strain SD5 isolated from Black Sea water.</title>
        <authorList>
            <person name="Yadav S."/>
            <person name="Villanueva L."/>
            <person name="Damste J.S.S."/>
        </authorList>
    </citation>
    <scope>NUCLEOTIDE SEQUENCE [LARGE SCALE GENOMIC DNA]</scope>
    <source>
        <strain evidence="5 6">SD5</strain>
    </source>
</reference>
<dbReference type="Proteomes" id="UP000263486">
    <property type="component" value="Unassembled WGS sequence"/>
</dbReference>
<dbReference type="InterPro" id="IPR030678">
    <property type="entry name" value="Peptide/Ni-bd"/>
</dbReference>
<evidence type="ECO:0000256" key="1">
    <source>
        <dbReference type="ARBA" id="ARBA00005695"/>
    </source>
</evidence>
<dbReference type="Gene3D" id="3.40.190.10">
    <property type="entry name" value="Periplasmic binding protein-like II"/>
    <property type="match status" value="1"/>
</dbReference>